<feature type="signal peptide" evidence="2">
    <location>
        <begin position="1"/>
        <end position="27"/>
    </location>
</feature>
<name>A0ABN4TS61_9BURK</name>
<protein>
    <submittedName>
        <fullName evidence="3">Uncharacterized protein</fullName>
    </submittedName>
</protein>
<evidence type="ECO:0000256" key="1">
    <source>
        <dbReference type="SAM" id="MobiDB-lite"/>
    </source>
</evidence>
<sequence length="113" mass="11689">MNTKLLKTLATAAALSACVLASAQANASGPRDSGIAGDRYGYTMHNGKRDPYSEGANLGKRDPYSEGANLGKRDPYSEGARGNAPRDPYSEGNRAGGMDLAGRDLTGVSAQPV</sequence>
<gene>
    <name evidence="3" type="ORF">BKK80_31130</name>
</gene>
<feature type="chain" id="PRO_5046058501" evidence="2">
    <location>
        <begin position="28"/>
        <end position="113"/>
    </location>
</feature>
<reference evidence="3 4" key="1">
    <citation type="submission" date="2016-10" db="EMBL/GenBank/DDBJ databases">
        <title>Complete genome sequences of three Cupriavidus strains isolated from various Malaysian environments.</title>
        <authorList>
            <person name="Abdullah A.A.-A."/>
            <person name="Shafie N.A.H."/>
            <person name="Lau N.S."/>
        </authorList>
    </citation>
    <scope>NUCLEOTIDE SEQUENCE [LARGE SCALE GENOMIC DNA]</scope>
    <source>
        <strain evidence="3 4">USMAA1020</strain>
    </source>
</reference>
<keyword evidence="2" id="KW-0732">Signal</keyword>
<proteinExistence type="predicted"/>
<feature type="region of interest" description="Disordered" evidence="1">
    <location>
        <begin position="23"/>
        <end position="113"/>
    </location>
</feature>
<dbReference type="Proteomes" id="UP000177515">
    <property type="component" value="Chromosome 2"/>
</dbReference>
<dbReference type="EMBL" id="CP017755">
    <property type="protein sequence ID" value="AOZ10102.1"/>
    <property type="molecule type" value="Genomic_DNA"/>
</dbReference>
<evidence type="ECO:0000256" key="2">
    <source>
        <dbReference type="SAM" id="SignalP"/>
    </source>
</evidence>
<evidence type="ECO:0000313" key="4">
    <source>
        <dbReference type="Proteomes" id="UP000177515"/>
    </source>
</evidence>
<accession>A0ABN4TS61</accession>
<keyword evidence="4" id="KW-1185">Reference proteome</keyword>
<dbReference type="PROSITE" id="PS51257">
    <property type="entry name" value="PROKAR_LIPOPROTEIN"/>
    <property type="match status" value="1"/>
</dbReference>
<organism evidence="3 4">
    <name type="scientific">Cupriavidus malaysiensis</name>
    <dbReference type="NCBI Taxonomy" id="367825"/>
    <lineage>
        <taxon>Bacteria</taxon>
        <taxon>Pseudomonadati</taxon>
        <taxon>Pseudomonadota</taxon>
        <taxon>Betaproteobacteria</taxon>
        <taxon>Burkholderiales</taxon>
        <taxon>Burkholderiaceae</taxon>
        <taxon>Cupriavidus</taxon>
    </lineage>
</organism>
<dbReference type="RefSeq" id="WP_071018686.1">
    <property type="nucleotide sequence ID" value="NZ_CP017755.1"/>
</dbReference>
<evidence type="ECO:0000313" key="3">
    <source>
        <dbReference type="EMBL" id="AOZ10102.1"/>
    </source>
</evidence>